<name>A0A7J9UTM0_9MICO</name>
<dbReference type="OrthoDB" id="9792085at2"/>
<dbReference type="AlphaFoldDB" id="A0A7J9UTM0"/>
<dbReference type="Gene3D" id="3.30.360.10">
    <property type="entry name" value="Dihydrodipicolinate Reductase, domain 2"/>
    <property type="match status" value="1"/>
</dbReference>
<dbReference type="GO" id="GO:0016491">
    <property type="term" value="F:oxidoreductase activity"/>
    <property type="evidence" value="ECO:0007669"/>
    <property type="project" value="UniProtKB-KW"/>
</dbReference>
<comment type="caution">
    <text evidence="5">The sequence shown here is derived from an EMBL/GenBank/DDBJ whole genome shotgun (WGS) entry which is preliminary data.</text>
</comment>
<keyword evidence="6" id="KW-1185">Reference proteome</keyword>
<dbReference type="PANTHER" id="PTHR43818:SF11">
    <property type="entry name" value="BCDNA.GH03377"/>
    <property type="match status" value="1"/>
</dbReference>
<dbReference type="RefSeq" id="WP_152230588.1">
    <property type="nucleotide sequence ID" value="NZ_BAAAOT010000002.1"/>
</dbReference>
<dbReference type="InterPro" id="IPR055170">
    <property type="entry name" value="GFO_IDH_MocA-like_dom"/>
</dbReference>
<evidence type="ECO:0000259" key="4">
    <source>
        <dbReference type="Pfam" id="PF22725"/>
    </source>
</evidence>
<dbReference type="SUPFAM" id="SSF51735">
    <property type="entry name" value="NAD(P)-binding Rossmann-fold domains"/>
    <property type="match status" value="1"/>
</dbReference>
<dbReference type="PANTHER" id="PTHR43818">
    <property type="entry name" value="BCDNA.GH03377"/>
    <property type="match status" value="1"/>
</dbReference>
<evidence type="ECO:0000256" key="1">
    <source>
        <dbReference type="ARBA" id="ARBA00023002"/>
    </source>
</evidence>
<evidence type="ECO:0000259" key="3">
    <source>
        <dbReference type="Pfam" id="PF01408"/>
    </source>
</evidence>
<feature type="domain" description="Gfo/Idh/MocA-like oxidoreductase N-terminal" evidence="3">
    <location>
        <begin position="12"/>
        <end position="132"/>
    </location>
</feature>
<sequence length="338" mass="36397">MRRSSRHQPTTVRWGILGVGDVTERKSGPGLRRADRSELVAVMRRDGAKAADYARRHGVPRWYDDADALIADPEVDAVYIATPPDSHRDLTLKVAAAGKPVYVEKPMARTAAEGEEMIAACERAGVPLFVAYYRRAMPRFVTVKGLLDDGAIGTPRAVSVRTQGVPGMWEPGHLPWRVQPEISGGGLFVDLGSHTLDLLDHLLGPIGAVSGVAANHAGRYPAEDTVTATFVFTSGVQGVGLWAFDATEQRDEVEIVGSAGSLTFSSFGTEPLVLRTADGERRIEAPYPEVVQQPLIQTVVDELTGRGNCPSTGASALRTARFVDTVLAVYRAEHGITF</sequence>
<dbReference type="Pfam" id="PF22725">
    <property type="entry name" value="GFO_IDH_MocA_C3"/>
    <property type="match status" value="1"/>
</dbReference>
<proteinExistence type="predicted"/>
<evidence type="ECO:0000313" key="6">
    <source>
        <dbReference type="Proteomes" id="UP000429644"/>
    </source>
</evidence>
<dbReference type="Gene3D" id="3.40.50.720">
    <property type="entry name" value="NAD(P)-binding Rossmann-like Domain"/>
    <property type="match status" value="1"/>
</dbReference>
<evidence type="ECO:0000313" key="5">
    <source>
        <dbReference type="EMBL" id="MPV87967.1"/>
    </source>
</evidence>
<reference evidence="5 6" key="1">
    <citation type="submission" date="2019-10" db="EMBL/GenBank/DDBJ databases">
        <title>Georgenia wutianyii sp. nov. and Georgenia yuyongxinii sp. nov. isolated from plateau pika (Ochotona curzoniae) in the Qinghai-Tibet plateau of China.</title>
        <authorList>
            <person name="Tian Z."/>
        </authorList>
    </citation>
    <scope>NUCLEOTIDE SEQUENCE [LARGE SCALE GENOMIC DNA]</scope>
    <source>
        <strain evidence="5 6">JCM 15130</strain>
    </source>
</reference>
<dbReference type="SUPFAM" id="SSF55347">
    <property type="entry name" value="Glyceraldehyde-3-phosphate dehydrogenase-like, C-terminal domain"/>
    <property type="match status" value="1"/>
</dbReference>
<feature type="domain" description="GFO/IDH/MocA-like oxidoreductase" evidence="4">
    <location>
        <begin position="140"/>
        <end position="262"/>
    </location>
</feature>
<dbReference type="GO" id="GO:0000166">
    <property type="term" value="F:nucleotide binding"/>
    <property type="evidence" value="ECO:0007669"/>
    <property type="project" value="InterPro"/>
</dbReference>
<dbReference type="EMBL" id="WHPD01001041">
    <property type="protein sequence ID" value="MPV87967.1"/>
    <property type="molecule type" value="Genomic_DNA"/>
</dbReference>
<dbReference type="InterPro" id="IPR036291">
    <property type="entry name" value="NAD(P)-bd_dom_sf"/>
</dbReference>
<dbReference type="Pfam" id="PF01408">
    <property type="entry name" value="GFO_IDH_MocA"/>
    <property type="match status" value="1"/>
</dbReference>
<dbReference type="InterPro" id="IPR050463">
    <property type="entry name" value="Gfo/Idh/MocA_oxidrdct_glycsds"/>
</dbReference>
<evidence type="ECO:0000256" key="2">
    <source>
        <dbReference type="ARBA" id="ARBA00023027"/>
    </source>
</evidence>
<dbReference type="InterPro" id="IPR000683">
    <property type="entry name" value="Gfo/Idh/MocA-like_OxRdtase_N"/>
</dbReference>
<gene>
    <name evidence="5" type="ORF">GB882_04755</name>
</gene>
<accession>A0A7J9UTM0</accession>
<keyword evidence="1" id="KW-0560">Oxidoreductase</keyword>
<dbReference type="Proteomes" id="UP000429644">
    <property type="component" value="Unassembled WGS sequence"/>
</dbReference>
<protein>
    <submittedName>
        <fullName evidence="5">Gfo/Idh/MocA family oxidoreductase</fullName>
    </submittedName>
</protein>
<keyword evidence="2" id="KW-0520">NAD</keyword>
<organism evidence="5 6">
    <name type="scientific">Georgenia ruanii</name>
    <dbReference type="NCBI Taxonomy" id="348442"/>
    <lineage>
        <taxon>Bacteria</taxon>
        <taxon>Bacillati</taxon>
        <taxon>Actinomycetota</taxon>
        <taxon>Actinomycetes</taxon>
        <taxon>Micrococcales</taxon>
        <taxon>Bogoriellaceae</taxon>
        <taxon>Georgenia</taxon>
    </lineage>
</organism>